<dbReference type="EMBL" id="SHBP01000018">
    <property type="protein sequence ID" value="RZO19145.1"/>
    <property type="molecule type" value="Genomic_DNA"/>
</dbReference>
<evidence type="ECO:0000313" key="2">
    <source>
        <dbReference type="EMBL" id="RZO19145.1"/>
    </source>
</evidence>
<feature type="domain" description="Amidohydrolase 3" evidence="1">
    <location>
        <begin position="89"/>
        <end position="678"/>
    </location>
</feature>
<dbReference type="Gene3D" id="3.20.20.140">
    <property type="entry name" value="Metal-dependent hydrolases"/>
    <property type="match status" value="2"/>
</dbReference>
<dbReference type="Gene3D" id="3.10.310.70">
    <property type="match status" value="1"/>
</dbReference>
<dbReference type="InterPro" id="IPR011059">
    <property type="entry name" value="Metal-dep_hydrolase_composite"/>
</dbReference>
<dbReference type="PROSITE" id="PS51257">
    <property type="entry name" value="PROKAR_LIPOPROTEIN"/>
    <property type="match status" value="1"/>
</dbReference>
<accession>A0A520MD74</accession>
<sequence length="683" mass="75526">MSEVRLIVSTRALFMSHPKLIFLTLLSSLIIMSCDHKNVEPTEKLFVNGAIYTANEKQQVVTAIGVTSDRLTYVGDTQGALQLANKDTEIIDLHGNMIIPGLHDVHIHLPGIVESDNCDLKSQPFSLDNMVPRLKQCISRLELPDGEWLTVEQWAFSQGNEPSNAYPTIRKALDSVSLSHPIVLLGNDGHHGAVNSYAMDLATDSNGVIIGLTKATLNKEFAKFKTLIGTDKDGNPNGMINEDARKIVNLPNLWGYPEVDLQVYQSIGRRLASSGITSTMDAALRIDDINNFAKWAKQSPLTYRLTAAFYPEFEDYRPALDESINIAALITDLRNIQVTHKDVTNLKIDTAKIFVDGVLEGDPYAFPPTLPNAASLTNYLQPIFSSGKESLPVKVINYVDTKSDLCLKVQQQKFQNFSEKDFLADHGFVSSQCLESNGVLEKEYDFIYNYTLALYKAGINVHSHAIGDRGVRVALDTFEAARKANPASDAKFSIAHAQIIHPEDISRIADLEVAMAFTYSWVEPSTEYQMMVSPFIEPILSEDDLYDPSGYVYKNSYPAASVFKAGGILVAGSDAPVEERDPRPMLNLEKAVTRQNEVTGRTYNSGERISVRDALDAYTINGAEMLGQSTLTGSLEIGKKADFVIIDQDLLQLEATDNSHKISDTKILATWFDGKEIYSSGYN</sequence>
<protein>
    <recommendedName>
        <fullName evidence="1">Amidohydrolase 3 domain-containing protein</fullName>
    </recommendedName>
</protein>
<dbReference type="SUPFAM" id="SSF51556">
    <property type="entry name" value="Metallo-dependent hydrolases"/>
    <property type="match status" value="1"/>
</dbReference>
<comment type="caution">
    <text evidence="2">The sequence shown here is derived from an EMBL/GenBank/DDBJ whole genome shotgun (WGS) entry which is preliminary data.</text>
</comment>
<dbReference type="GO" id="GO:0016810">
    <property type="term" value="F:hydrolase activity, acting on carbon-nitrogen (but not peptide) bonds"/>
    <property type="evidence" value="ECO:0007669"/>
    <property type="project" value="InterPro"/>
</dbReference>
<dbReference type="AlphaFoldDB" id="A0A520MD74"/>
<dbReference type="PANTHER" id="PTHR22642:SF2">
    <property type="entry name" value="PROTEIN LONG AFTER FAR-RED 3"/>
    <property type="match status" value="1"/>
</dbReference>
<dbReference type="Gene3D" id="2.30.40.10">
    <property type="entry name" value="Urease, subunit C, domain 1"/>
    <property type="match status" value="1"/>
</dbReference>
<evidence type="ECO:0000313" key="3">
    <source>
        <dbReference type="Proteomes" id="UP000315889"/>
    </source>
</evidence>
<dbReference type="InterPro" id="IPR032466">
    <property type="entry name" value="Metal_Hydrolase"/>
</dbReference>
<evidence type="ECO:0000259" key="1">
    <source>
        <dbReference type="Pfam" id="PF07969"/>
    </source>
</evidence>
<name>A0A520MD74_9GAMM</name>
<reference evidence="2 3" key="1">
    <citation type="submission" date="2019-02" db="EMBL/GenBank/DDBJ databases">
        <title>Prokaryotic population dynamics and viral predation in marine succession experiment using metagenomics: the confinement effect.</title>
        <authorList>
            <person name="Haro-Moreno J.M."/>
            <person name="Rodriguez-Valera F."/>
            <person name="Lopez-Perez M."/>
        </authorList>
    </citation>
    <scope>NUCLEOTIDE SEQUENCE [LARGE SCALE GENOMIC DNA]</scope>
    <source>
        <strain evidence="2">MED-G170</strain>
    </source>
</reference>
<organism evidence="2 3">
    <name type="scientific">SAR92 clade bacterium</name>
    <dbReference type="NCBI Taxonomy" id="2315479"/>
    <lineage>
        <taxon>Bacteria</taxon>
        <taxon>Pseudomonadati</taxon>
        <taxon>Pseudomonadota</taxon>
        <taxon>Gammaproteobacteria</taxon>
        <taxon>Cellvibrionales</taxon>
        <taxon>Porticoccaceae</taxon>
        <taxon>SAR92 clade</taxon>
    </lineage>
</organism>
<dbReference type="SUPFAM" id="SSF51338">
    <property type="entry name" value="Composite domain of metallo-dependent hydrolases"/>
    <property type="match status" value="1"/>
</dbReference>
<gene>
    <name evidence="2" type="ORF">EVB03_08900</name>
</gene>
<dbReference type="Pfam" id="PF07969">
    <property type="entry name" value="Amidohydro_3"/>
    <property type="match status" value="1"/>
</dbReference>
<dbReference type="Proteomes" id="UP000315889">
    <property type="component" value="Unassembled WGS sequence"/>
</dbReference>
<dbReference type="InterPro" id="IPR013108">
    <property type="entry name" value="Amidohydro_3"/>
</dbReference>
<dbReference type="PANTHER" id="PTHR22642">
    <property type="entry name" value="IMIDAZOLONEPROPIONASE"/>
    <property type="match status" value="1"/>
</dbReference>
<proteinExistence type="predicted"/>